<feature type="compositionally biased region" description="Basic and acidic residues" evidence="1">
    <location>
        <begin position="115"/>
        <end position="126"/>
    </location>
</feature>
<comment type="caution">
    <text evidence="2">The sequence shown here is derived from an EMBL/GenBank/DDBJ whole genome shotgun (WGS) entry which is preliminary data.</text>
</comment>
<keyword evidence="3" id="KW-1185">Reference proteome</keyword>
<organism evidence="2 3">
    <name type="scientific">Chlamydomonas schloesseri</name>
    <dbReference type="NCBI Taxonomy" id="2026947"/>
    <lineage>
        <taxon>Eukaryota</taxon>
        <taxon>Viridiplantae</taxon>
        <taxon>Chlorophyta</taxon>
        <taxon>core chlorophytes</taxon>
        <taxon>Chlorophyceae</taxon>
        <taxon>CS clade</taxon>
        <taxon>Chlamydomonadales</taxon>
        <taxon>Chlamydomonadaceae</taxon>
        <taxon>Chlamydomonas</taxon>
    </lineage>
</organism>
<feature type="compositionally biased region" description="Basic and acidic residues" evidence="1">
    <location>
        <begin position="48"/>
        <end position="66"/>
    </location>
</feature>
<evidence type="ECO:0000313" key="3">
    <source>
        <dbReference type="Proteomes" id="UP000613740"/>
    </source>
</evidence>
<accession>A0A835WLI3</accession>
<feature type="region of interest" description="Disordered" evidence="1">
    <location>
        <begin position="47"/>
        <end position="66"/>
    </location>
</feature>
<evidence type="ECO:0000313" key="2">
    <source>
        <dbReference type="EMBL" id="KAG2449817.1"/>
    </source>
</evidence>
<dbReference type="AlphaFoldDB" id="A0A835WLI3"/>
<feature type="region of interest" description="Disordered" evidence="1">
    <location>
        <begin position="175"/>
        <end position="218"/>
    </location>
</feature>
<feature type="compositionally biased region" description="Low complexity" evidence="1">
    <location>
        <begin position="203"/>
        <end position="218"/>
    </location>
</feature>
<sequence>MAADVVDVQVGTSLEDKITGIAAAIVKTEAEIADVNGRIPLAETELATLEKEQSQPNLSEDKMTRLDEKIRFQRETVQQLREEKQQLREEKQQLREEKQQLREKELLLLRIAHPNAKDSERERDQQQGESASKRSASFKSTVWWPACWPSLWPVRGGEDSRQLQQQLHGECDVSASIVPNSTPSSSGAASQHLSTCRHRRLHGAGQQASAGVSATARH</sequence>
<evidence type="ECO:0000256" key="1">
    <source>
        <dbReference type="SAM" id="MobiDB-lite"/>
    </source>
</evidence>
<feature type="compositionally biased region" description="Polar residues" evidence="1">
    <location>
        <begin position="177"/>
        <end position="194"/>
    </location>
</feature>
<proteinExistence type="predicted"/>
<protein>
    <submittedName>
        <fullName evidence="2">Uncharacterized protein</fullName>
    </submittedName>
</protein>
<dbReference type="Proteomes" id="UP000613740">
    <property type="component" value="Unassembled WGS sequence"/>
</dbReference>
<feature type="region of interest" description="Disordered" evidence="1">
    <location>
        <begin position="111"/>
        <end position="135"/>
    </location>
</feature>
<dbReference type="EMBL" id="JAEHOD010000013">
    <property type="protein sequence ID" value="KAG2449817.1"/>
    <property type="molecule type" value="Genomic_DNA"/>
</dbReference>
<gene>
    <name evidence="2" type="ORF">HYH02_005340</name>
</gene>
<name>A0A835WLI3_9CHLO</name>
<reference evidence="2" key="1">
    <citation type="journal article" date="2020" name="bioRxiv">
        <title>Comparative genomics of Chlamydomonas.</title>
        <authorList>
            <person name="Craig R.J."/>
            <person name="Hasan A.R."/>
            <person name="Ness R.W."/>
            <person name="Keightley P.D."/>
        </authorList>
    </citation>
    <scope>NUCLEOTIDE SEQUENCE</scope>
    <source>
        <strain evidence="2">CCAP 11/173</strain>
    </source>
</reference>